<feature type="compositionally biased region" description="Basic and acidic residues" evidence="1">
    <location>
        <begin position="120"/>
        <end position="134"/>
    </location>
</feature>
<gene>
    <name evidence="3" type="ORF">J8F10_00325</name>
</gene>
<dbReference type="PANTHER" id="PTHR30093">
    <property type="entry name" value="GENERAL SECRETION PATHWAY PROTEIN G"/>
    <property type="match status" value="1"/>
</dbReference>
<dbReference type="RefSeq" id="WP_210651489.1">
    <property type="nucleotide sequence ID" value="NZ_JAGKQQ010000001.1"/>
</dbReference>
<comment type="caution">
    <text evidence="3">The sequence shown here is derived from an EMBL/GenBank/DDBJ whole genome shotgun (WGS) entry which is preliminary data.</text>
</comment>
<evidence type="ECO:0000256" key="1">
    <source>
        <dbReference type="SAM" id="MobiDB-lite"/>
    </source>
</evidence>
<dbReference type="PANTHER" id="PTHR30093:SF2">
    <property type="entry name" value="TYPE II SECRETION SYSTEM PROTEIN H"/>
    <property type="match status" value="1"/>
</dbReference>
<proteinExistence type="predicted"/>
<evidence type="ECO:0000313" key="3">
    <source>
        <dbReference type="EMBL" id="MBP3953746.1"/>
    </source>
</evidence>
<organism evidence="3 4">
    <name type="scientific">Gemmata palustris</name>
    <dbReference type="NCBI Taxonomy" id="2822762"/>
    <lineage>
        <taxon>Bacteria</taxon>
        <taxon>Pseudomonadati</taxon>
        <taxon>Planctomycetota</taxon>
        <taxon>Planctomycetia</taxon>
        <taxon>Gemmatales</taxon>
        <taxon>Gemmataceae</taxon>
        <taxon>Gemmata</taxon>
    </lineage>
</organism>
<dbReference type="InterPro" id="IPR011453">
    <property type="entry name" value="DUF1559"/>
</dbReference>
<feature type="compositionally biased region" description="Gly residues" evidence="1">
    <location>
        <begin position="172"/>
        <end position="181"/>
    </location>
</feature>
<dbReference type="NCBIfam" id="TIGR04294">
    <property type="entry name" value="pre_pil_HX9DG"/>
    <property type="match status" value="1"/>
</dbReference>
<dbReference type="InterPro" id="IPR027558">
    <property type="entry name" value="Pre_pil_HX9DG_C"/>
</dbReference>
<protein>
    <submittedName>
        <fullName evidence="3">DUF1559 domain-containing protein</fullName>
    </submittedName>
</protein>
<evidence type="ECO:0000259" key="2">
    <source>
        <dbReference type="Pfam" id="PF07596"/>
    </source>
</evidence>
<dbReference type="InterPro" id="IPR045584">
    <property type="entry name" value="Pilin-like"/>
</dbReference>
<dbReference type="Proteomes" id="UP000676565">
    <property type="component" value="Unassembled WGS sequence"/>
</dbReference>
<reference evidence="3 4" key="1">
    <citation type="submission" date="2021-04" db="EMBL/GenBank/DDBJ databases">
        <authorList>
            <person name="Ivanova A."/>
        </authorList>
    </citation>
    <scope>NUCLEOTIDE SEQUENCE [LARGE SCALE GENOMIC DNA]</scope>
    <source>
        <strain evidence="3 4">G18</strain>
    </source>
</reference>
<dbReference type="Pfam" id="PF07596">
    <property type="entry name" value="SBP_bac_10"/>
    <property type="match status" value="1"/>
</dbReference>
<name>A0ABS5BJ65_9BACT</name>
<sequence length="323" mass="34735">MTRMNRPGLTRAELLVVILVAFVATGLVLPAVQAARTEAALKASQDNLRKIGMGVAEHVKDHGRLPYGTFHDNTQPKGTADPRFHTFYSGFVAILPYVGEGELFKKYDPALSPDDDTDADKDGWSNKRVTETRPKVFLSPAMPAPEAPPGPGWSSYAWSGGNNDRDKENGGNLTGGSGGWHDGPIVNAKQGAVTFAHVTDGTAQTILAGDAHYCLKGMIHSDKDKQFAGKPLTGNTVWGRGHYPRGFISTNTAPNTFDSKHSNPNNADWYEQGAFGFRSVHPGGVNFVFCDGSVKFVKDTIPLTLYKALGSRAGGEVLDANDF</sequence>
<feature type="region of interest" description="Disordered" evidence="1">
    <location>
        <begin position="109"/>
        <end position="181"/>
    </location>
</feature>
<dbReference type="SUPFAM" id="SSF54523">
    <property type="entry name" value="Pili subunits"/>
    <property type="match status" value="1"/>
</dbReference>
<evidence type="ECO:0000313" key="4">
    <source>
        <dbReference type="Proteomes" id="UP000676565"/>
    </source>
</evidence>
<keyword evidence="4" id="KW-1185">Reference proteome</keyword>
<accession>A0ABS5BJ65</accession>
<feature type="compositionally biased region" description="Pro residues" evidence="1">
    <location>
        <begin position="142"/>
        <end position="151"/>
    </location>
</feature>
<feature type="domain" description="DUF1559" evidence="2">
    <location>
        <begin position="33"/>
        <end position="302"/>
    </location>
</feature>
<dbReference type="EMBL" id="JAGKQQ010000001">
    <property type="protein sequence ID" value="MBP3953746.1"/>
    <property type="molecule type" value="Genomic_DNA"/>
</dbReference>